<gene>
    <name evidence="2" type="ORF">EGR_06035</name>
</gene>
<dbReference type="CTD" id="36341750"/>
<sequence>MSSFQSAVNLVSAPIFIPPLCLSAWQVLALSPRPSDKRPRLLFQLHPPSISDQQEIESPCPEFEYSSDSQFQAA</sequence>
<name>W6UDG0_ECHGR</name>
<dbReference type="GeneID" id="36341750"/>
<dbReference type="EMBL" id="APAU02000050">
    <property type="protein sequence ID" value="EUB59043.1"/>
    <property type="molecule type" value="Genomic_DNA"/>
</dbReference>
<keyword evidence="3" id="KW-1185">Reference proteome</keyword>
<proteinExistence type="predicted"/>
<feature type="region of interest" description="Disordered" evidence="1">
    <location>
        <begin position="51"/>
        <end position="74"/>
    </location>
</feature>
<evidence type="ECO:0000313" key="3">
    <source>
        <dbReference type="Proteomes" id="UP000019149"/>
    </source>
</evidence>
<dbReference type="RefSeq" id="XP_024350239.1">
    <property type="nucleotide sequence ID" value="XM_024495284.1"/>
</dbReference>
<dbReference type="Proteomes" id="UP000019149">
    <property type="component" value="Unassembled WGS sequence"/>
</dbReference>
<dbReference type="AlphaFoldDB" id="W6UDG0"/>
<evidence type="ECO:0000256" key="1">
    <source>
        <dbReference type="SAM" id="MobiDB-lite"/>
    </source>
</evidence>
<evidence type="ECO:0000313" key="2">
    <source>
        <dbReference type="EMBL" id="EUB59043.1"/>
    </source>
</evidence>
<comment type="caution">
    <text evidence="2">The sequence shown here is derived from an EMBL/GenBank/DDBJ whole genome shotgun (WGS) entry which is preliminary data.</text>
</comment>
<reference evidence="2 3" key="1">
    <citation type="journal article" date="2013" name="Nat. Genet.">
        <title>The genome of the hydatid tapeworm Echinococcus granulosus.</title>
        <authorList>
            <person name="Zheng H."/>
            <person name="Zhang W."/>
            <person name="Zhang L."/>
            <person name="Zhang Z."/>
            <person name="Li J."/>
            <person name="Lu G."/>
            <person name="Zhu Y."/>
            <person name="Wang Y."/>
            <person name="Huang Y."/>
            <person name="Liu J."/>
            <person name="Kang H."/>
            <person name="Chen J."/>
            <person name="Wang L."/>
            <person name="Chen A."/>
            <person name="Yu S."/>
            <person name="Gao Z."/>
            <person name="Jin L."/>
            <person name="Gu W."/>
            <person name="Wang Z."/>
            <person name="Zhao L."/>
            <person name="Shi B."/>
            <person name="Wen H."/>
            <person name="Lin R."/>
            <person name="Jones M.K."/>
            <person name="Brejova B."/>
            <person name="Vinar T."/>
            <person name="Zhao G."/>
            <person name="McManus D.P."/>
            <person name="Chen Z."/>
            <person name="Zhou Y."/>
            <person name="Wang S."/>
        </authorList>
    </citation>
    <scope>NUCLEOTIDE SEQUENCE [LARGE SCALE GENOMIC DNA]</scope>
</reference>
<protein>
    <submittedName>
        <fullName evidence="2">Uncharacterized protein</fullName>
    </submittedName>
</protein>
<accession>W6UDG0</accession>
<organism evidence="2 3">
    <name type="scientific">Echinococcus granulosus</name>
    <name type="common">Hydatid tapeworm</name>
    <dbReference type="NCBI Taxonomy" id="6210"/>
    <lineage>
        <taxon>Eukaryota</taxon>
        <taxon>Metazoa</taxon>
        <taxon>Spiralia</taxon>
        <taxon>Lophotrochozoa</taxon>
        <taxon>Platyhelminthes</taxon>
        <taxon>Cestoda</taxon>
        <taxon>Eucestoda</taxon>
        <taxon>Cyclophyllidea</taxon>
        <taxon>Taeniidae</taxon>
        <taxon>Echinococcus</taxon>
        <taxon>Echinococcus granulosus group</taxon>
    </lineage>
</organism>
<dbReference type="KEGG" id="egl:EGR_06035"/>